<gene>
    <name evidence="1" type="ORF">TAV2_LOCUS2729</name>
</gene>
<proteinExistence type="predicted"/>
<organism evidence="1 2">
    <name type="scientific">Thlaspi arvense</name>
    <name type="common">Field penny-cress</name>
    <dbReference type="NCBI Taxonomy" id="13288"/>
    <lineage>
        <taxon>Eukaryota</taxon>
        <taxon>Viridiplantae</taxon>
        <taxon>Streptophyta</taxon>
        <taxon>Embryophyta</taxon>
        <taxon>Tracheophyta</taxon>
        <taxon>Spermatophyta</taxon>
        <taxon>Magnoliopsida</taxon>
        <taxon>eudicotyledons</taxon>
        <taxon>Gunneridae</taxon>
        <taxon>Pentapetalae</taxon>
        <taxon>rosids</taxon>
        <taxon>malvids</taxon>
        <taxon>Brassicales</taxon>
        <taxon>Brassicaceae</taxon>
        <taxon>Thlaspideae</taxon>
        <taxon>Thlaspi</taxon>
    </lineage>
</organism>
<keyword evidence="2" id="KW-1185">Reference proteome</keyword>
<dbReference type="SUPFAM" id="SSF47240">
    <property type="entry name" value="Ferritin-like"/>
    <property type="match status" value="1"/>
</dbReference>
<dbReference type="InterPro" id="IPR007402">
    <property type="entry name" value="DUF455"/>
</dbReference>
<evidence type="ECO:0000313" key="1">
    <source>
        <dbReference type="EMBL" id="CAH2038772.1"/>
    </source>
</evidence>
<evidence type="ECO:0000313" key="2">
    <source>
        <dbReference type="Proteomes" id="UP000836841"/>
    </source>
</evidence>
<dbReference type="PANTHER" id="PTHR42782">
    <property type="entry name" value="SI:CH73-314G15.3"/>
    <property type="match status" value="1"/>
</dbReference>
<accession>A0AAU9RDK9</accession>
<dbReference type="Pfam" id="PF04305">
    <property type="entry name" value="DUF455"/>
    <property type="match status" value="1"/>
</dbReference>
<evidence type="ECO:0008006" key="3">
    <source>
        <dbReference type="Google" id="ProtNLM"/>
    </source>
</evidence>
<dbReference type="CDD" id="cd00657">
    <property type="entry name" value="Ferritin_like"/>
    <property type="match status" value="1"/>
</dbReference>
<name>A0AAU9RDK9_THLAR</name>
<protein>
    <recommendedName>
        <fullName evidence="3">DUF455 domain-containing protein</fullName>
    </recommendedName>
</protein>
<dbReference type="PANTHER" id="PTHR42782:SF4">
    <property type="entry name" value="DUF455 DOMAIN-CONTAINING PROTEIN"/>
    <property type="match status" value="1"/>
</dbReference>
<dbReference type="AlphaFoldDB" id="A0AAU9RDK9"/>
<dbReference type="EMBL" id="OU466857">
    <property type="protein sequence ID" value="CAH2038772.1"/>
    <property type="molecule type" value="Genomic_DNA"/>
</dbReference>
<dbReference type="Proteomes" id="UP000836841">
    <property type="component" value="Chromosome 1"/>
</dbReference>
<reference evidence="1 2" key="1">
    <citation type="submission" date="2022-03" db="EMBL/GenBank/DDBJ databases">
        <authorList>
            <person name="Nunn A."/>
            <person name="Chopra R."/>
            <person name="Nunn A."/>
            <person name="Contreras Garrido A."/>
        </authorList>
    </citation>
    <scope>NUCLEOTIDE SEQUENCE [LARGE SCALE GENOMIC DNA]</scope>
</reference>
<sequence>MVRMLLIHLRPFPTNSLSPRALSSSSSSSSSSSTTQHKLWSGLEDWRKSPVNDLRVWGPTGPLLPTSSSSDSCSYGLVSAASSLADLGALVLSTSDPLSKSHISHLAFSRWRRENLPVGSVSHLPSSPARPPKPLLVPTNEVPSPKDSKLPLNAHMLHNLAHVELNAIDLAWDTVARFSPFSDLLGHKFFDDFAHVADDESRHFLWCSQRLAELGFKYGDIPANNLLMKECEKSSNNVAARLAVIPLVQEARGLDAGPRLVKRLMGFGDHRTSKIVAKIAEEEVAHVAVGVDWFLSVCGKMNREPCPTFKGINKQVFSSMFFVSSFPLSFYNKIMCCADLIKEYGVELRGPFNHSAREVAGIPRGWYDPSCGSEVEEGGNKQGDKEQLSVVYDRLTHIISMESENSSLERPAK</sequence>
<dbReference type="InterPro" id="IPR009078">
    <property type="entry name" value="Ferritin-like_SF"/>
</dbReference>